<dbReference type="Pfam" id="PF00171">
    <property type="entry name" value="Aldedh"/>
    <property type="match status" value="1"/>
</dbReference>
<dbReference type="PANTHER" id="PTHR43353:SF5">
    <property type="entry name" value="SUCCINATE-SEMIALDEHYDE DEHYDROGENASE, MITOCHONDRIAL"/>
    <property type="match status" value="1"/>
</dbReference>
<dbReference type="PANTHER" id="PTHR43353">
    <property type="entry name" value="SUCCINATE-SEMIALDEHYDE DEHYDROGENASE, MITOCHONDRIAL"/>
    <property type="match status" value="1"/>
</dbReference>
<evidence type="ECO:0000256" key="1">
    <source>
        <dbReference type="ARBA" id="ARBA00009986"/>
    </source>
</evidence>
<evidence type="ECO:0000256" key="2">
    <source>
        <dbReference type="ARBA" id="ARBA00023002"/>
    </source>
</evidence>
<comment type="caution">
    <text evidence="4">The sequence shown here is derived from an EMBL/GenBank/DDBJ whole genome shotgun (WGS) entry which is preliminary data.</text>
</comment>
<evidence type="ECO:0000259" key="3">
    <source>
        <dbReference type="Pfam" id="PF00171"/>
    </source>
</evidence>
<accession>A0ABU8CWX6</accession>
<sequence length="62" mass="6891">MRPLMAQSRRRNGAQTCVSANRIYVQSAIHDDFAEKFTDRVRHLSVGDGFDSEVAIGPLIDA</sequence>
<dbReference type="InterPro" id="IPR015590">
    <property type="entry name" value="Aldehyde_DH_dom"/>
</dbReference>
<comment type="similarity">
    <text evidence="1">Belongs to the aldehyde dehydrogenase family.</text>
</comment>
<name>A0ABU8CWX6_9HYPH</name>
<keyword evidence="5" id="KW-1185">Reference proteome</keyword>
<evidence type="ECO:0000313" key="4">
    <source>
        <dbReference type="EMBL" id="MEI1253011.1"/>
    </source>
</evidence>
<dbReference type="InterPro" id="IPR016161">
    <property type="entry name" value="Ald_DH/histidinol_DH"/>
</dbReference>
<dbReference type="Proteomes" id="UP001531129">
    <property type="component" value="Unassembled WGS sequence"/>
</dbReference>
<organism evidence="4 5">
    <name type="scientific">Rhizobium aouanii</name>
    <dbReference type="NCBI Taxonomy" id="3118145"/>
    <lineage>
        <taxon>Bacteria</taxon>
        <taxon>Pseudomonadati</taxon>
        <taxon>Pseudomonadota</taxon>
        <taxon>Alphaproteobacteria</taxon>
        <taxon>Hyphomicrobiales</taxon>
        <taxon>Rhizobiaceae</taxon>
        <taxon>Rhizobium/Agrobacterium group</taxon>
        <taxon>Rhizobium</taxon>
    </lineage>
</organism>
<proteinExistence type="inferred from homology"/>
<reference evidence="4 5" key="1">
    <citation type="submission" date="2024-01" db="EMBL/GenBank/DDBJ databases">
        <title>Draft genome sequences of three bacterial strains isolated from Acacia saligna represent a potential new species within the genus Rhizobium.</title>
        <authorList>
            <person name="Tambong J.T."/>
            <person name="Mnasri B."/>
        </authorList>
    </citation>
    <scope>NUCLEOTIDE SEQUENCE [LARGE SCALE GENOMIC DNA]</scope>
    <source>
        <strain evidence="4 5">1AS12I</strain>
    </source>
</reference>
<dbReference type="EMBL" id="JBAMYC010000036">
    <property type="protein sequence ID" value="MEI1253011.1"/>
    <property type="molecule type" value="Genomic_DNA"/>
</dbReference>
<protein>
    <submittedName>
        <fullName evidence="4">Aldehyde dehydrogenase family protein</fullName>
    </submittedName>
</protein>
<dbReference type="InterPro" id="IPR016163">
    <property type="entry name" value="Ald_DH_C"/>
</dbReference>
<dbReference type="InterPro" id="IPR050740">
    <property type="entry name" value="Aldehyde_DH_Superfamily"/>
</dbReference>
<keyword evidence="2" id="KW-0560">Oxidoreductase</keyword>
<gene>
    <name evidence="4" type="ORF">V8Q02_34235</name>
</gene>
<feature type="domain" description="Aldehyde dehydrogenase" evidence="3">
    <location>
        <begin position="8"/>
        <end position="61"/>
    </location>
</feature>
<dbReference type="Gene3D" id="3.40.309.10">
    <property type="entry name" value="Aldehyde Dehydrogenase, Chain A, domain 2"/>
    <property type="match status" value="1"/>
</dbReference>
<dbReference type="SUPFAM" id="SSF53720">
    <property type="entry name" value="ALDH-like"/>
    <property type="match status" value="1"/>
</dbReference>
<evidence type="ECO:0000313" key="5">
    <source>
        <dbReference type="Proteomes" id="UP001531129"/>
    </source>
</evidence>